<dbReference type="InterPro" id="IPR036527">
    <property type="entry name" value="SCP2_sterol-bd_dom_sf"/>
</dbReference>
<comment type="caution">
    <text evidence="1">The sequence shown here is derived from an EMBL/GenBank/DDBJ whole genome shotgun (WGS) entry which is preliminary data.</text>
</comment>
<evidence type="ECO:0008006" key="3">
    <source>
        <dbReference type="Google" id="ProtNLM"/>
    </source>
</evidence>
<dbReference type="SUPFAM" id="SSF55718">
    <property type="entry name" value="SCP-like"/>
    <property type="match status" value="2"/>
</dbReference>
<gene>
    <name evidence="1" type="ORF">HKBW3S33_00044</name>
</gene>
<organism evidence="1 2">
    <name type="scientific">Candidatus Hakubella thermalkaliphila</name>
    <dbReference type="NCBI Taxonomy" id="2754717"/>
    <lineage>
        <taxon>Bacteria</taxon>
        <taxon>Bacillati</taxon>
        <taxon>Actinomycetota</taxon>
        <taxon>Actinomycetota incertae sedis</taxon>
        <taxon>Candidatus Hakubellales</taxon>
        <taxon>Candidatus Hakubellaceae</taxon>
        <taxon>Candidatus Hakubella</taxon>
    </lineage>
</organism>
<dbReference type="EMBL" id="BLRY01000001">
    <property type="protein sequence ID" value="GFP26629.1"/>
    <property type="molecule type" value="Genomic_DNA"/>
</dbReference>
<accession>A0A6V8P282</accession>
<dbReference type="AlphaFoldDB" id="A0A6V8P282"/>
<name>A0A6V8P282_9ACTN</name>
<sequence length="257" mass="28773">MPDQKKLAALLLMKAALPLTKVLLEEKPQLARKFQGWNRVIQFQVKDDPELACHLLFDGGKLEYLSGRHPSPEIDFQFKDPAGFVALMTGKIALPRIKGALKNPGTLLSFLPLMLGLTLLLPNKLPNDPVRRALKVKLLLYFITVALSQLNRAGHEEMQRFTVNMPDRIFQWSVQPDGPAAYLRIHQGKTKAGKGIYPRRRPFVHMIFSSLDSAFLVLTGQIDNVQAMKQGHLVVDGSPEYGKDIAVIMKQIEGMIA</sequence>
<evidence type="ECO:0000313" key="2">
    <source>
        <dbReference type="Proteomes" id="UP000591948"/>
    </source>
</evidence>
<dbReference type="Gene3D" id="3.30.1050.10">
    <property type="entry name" value="SCP2 sterol-binding domain"/>
    <property type="match status" value="1"/>
</dbReference>
<evidence type="ECO:0000313" key="1">
    <source>
        <dbReference type="EMBL" id="GFP26629.1"/>
    </source>
</evidence>
<proteinExistence type="predicted"/>
<dbReference type="RefSeq" id="WP_176232905.1">
    <property type="nucleotide sequence ID" value="NZ_BLRY01000001.1"/>
</dbReference>
<dbReference type="Proteomes" id="UP000591948">
    <property type="component" value="Unassembled WGS sequence"/>
</dbReference>
<keyword evidence="2" id="KW-1185">Reference proteome</keyword>
<protein>
    <recommendedName>
        <fullName evidence="3">SCP2 domain-containing protein</fullName>
    </recommendedName>
</protein>
<reference evidence="1 2" key="1">
    <citation type="journal article" date="2020" name="Front. Microbiol.">
        <title>Single-cell genomics of novel Actinobacteria with the Wood-Ljungdahl pathway discovered in a serpentinizing system.</title>
        <authorList>
            <person name="Merino N."/>
            <person name="Kawai M."/>
            <person name="Boyd E.S."/>
            <person name="Colman D.R."/>
            <person name="McGlynn S.E."/>
            <person name="Nealson K.H."/>
            <person name="Kurokawa K."/>
            <person name="Hongoh Y."/>
        </authorList>
    </citation>
    <scope>NUCLEOTIDE SEQUENCE [LARGE SCALE GENOMIC DNA]</scope>
    <source>
        <strain evidence="1 2">S33</strain>
    </source>
</reference>